<reference evidence="6" key="1">
    <citation type="submission" date="2019-08" db="EMBL/GenBank/DDBJ databases">
        <title>Reference gene set and small RNA set construction with multiple tissues from Davidia involucrata Baill.</title>
        <authorList>
            <person name="Yang H."/>
            <person name="Zhou C."/>
            <person name="Li G."/>
            <person name="Wang J."/>
            <person name="Gao P."/>
            <person name="Wang M."/>
            <person name="Wang R."/>
            <person name="Zhao Y."/>
        </authorList>
    </citation>
    <scope>NUCLEOTIDE SEQUENCE</scope>
    <source>
        <tissue evidence="6">Mixed with DoveR01_LX</tissue>
    </source>
</reference>
<evidence type="ECO:0000256" key="4">
    <source>
        <dbReference type="SAM" id="MobiDB-lite"/>
    </source>
</evidence>
<feature type="domain" description="Cystatin" evidence="5">
    <location>
        <begin position="93"/>
        <end position="184"/>
    </location>
</feature>
<dbReference type="InterPro" id="IPR000010">
    <property type="entry name" value="Cystatin_dom"/>
</dbReference>
<dbReference type="NCBIfam" id="TIGR01638">
    <property type="entry name" value="Atha_cystat_rel"/>
    <property type="match status" value="1"/>
</dbReference>
<name>A0A5B7ANR2_DAVIN</name>
<sequence length="307" mass="34894">MALRCLVEKVGRIGYNNHVKTKLGFYGAVVNNYQHPPSRHSSFRWYSRKRYRTSLGPPDTSDCLEIYPDYWKYSQQVDASEGFDVEAGLHLGPIGGGIHPYWWGSMDDPEITEPALVAVQQYNKQQNTNLEFVRVVKATMQCICGMRYYITLEAMDNGVKNTYQTKMWLNAGKNCIWVLELFRLAPDNRSNLIDKQDVMVKLDKEGVDNETKNVGDGLDDIDSSLSVAPTHNTRNSTKECCSQRRKRKSRSSGNLLEAIKEVGFIMGMVIRESTNKLIEALGYDVAVAETVKINEELLKLPAIFMFE</sequence>
<evidence type="ECO:0000259" key="5">
    <source>
        <dbReference type="SMART" id="SM00043"/>
    </source>
</evidence>
<dbReference type="PANTHER" id="PTHR11413">
    <property type="entry name" value="CYSTATIN FAMILY MEMBER"/>
    <property type="match status" value="1"/>
</dbReference>
<dbReference type="CDD" id="cd00042">
    <property type="entry name" value="CY"/>
    <property type="match status" value="1"/>
</dbReference>
<dbReference type="SMART" id="SM00043">
    <property type="entry name" value="CY"/>
    <property type="match status" value="1"/>
</dbReference>
<comment type="similarity">
    <text evidence="3">Belongs to the cystatin family. Phytocystatin subfamily.</text>
</comment>
<dbReference type="PANTHER" id="PTHR11413:SF103">
    <property type="entry name" value="CYSTEINE PROTEINASE INHIBITOR 12"/>
    <property type="match status" value="1"/>
</dbReference>
<feature type="compositionally biased region" description="Polar residues" evidence="4">
    <location>
        <begin position="229"/>
        <end position="240"/>
    </location>
</feature>
<dbReference type="EMBL" id="GHES01027186">
    <property type="protein sequence ID" value="MPA57745.1"/>
    <property type="molecule type" value="Transcribed_RNA"/>
</dbReference>
<dbReference type="GO" id="GO:0004869">
    <property type="term" value="F:cysteine-type endopeptidase inhibitor activity"/>
    <property type="evidence" value="ECO:0007669"/>
    <property type="project" value="UniProtKB-KW"/>
</dbReference>
<feature type="region of interest" description="Disordered" evidence="4">
    <location>
        <begin position="229"/>
        <end position="248"/>
    </location>
</feature>
<organism evidence="6">
    <name type="scientific">Davidia involucrata</name>
    <name type="common">Dove tree</name>
    <dbReference type="NCBI Taxonomy" id="16924"/>
    <lineage>
        <taxon>Eukaryota</taxon>
        <taxon>Viridiplantae</taxon>
        <taxon>Streptophyta</taxon>
        <taxon>Embryophyta</taxon>
        <taxon>Tracheophyta</taxon>
        <taxon>Spermatophyta</taxon>
        <taxon>Magnoliopsida</taxon>
        <taxon>eudicotyledons</taxon>
        <taxon>Gunneridae</taxon>
        <taxon>Pentapetalae</taxon>
        <taxon>asterids</taxon>
        <taxon>Cornales</taxon>
        <taxon>Nyssaceae</taxon>
        <taxon>Davidia</taxon>
    </lineage>
</organism>
<evidence type="ECO:0000256" key="3">
    <source>
        <dbReference type="RuleBase" id="RU362130"/>
    </source>
</evidence>
<dbReference type="Pfam" id="PF16845">
    <property type="entry name" value="SQAPI"/>
    <property type="match status" value="1"/>
</dbReference>
<dbReference type="AlphaFoldDB" id="A0A5B7ANR2"/>
<protein>
    <recommendedName>
        <fullName evidence="3">Cysteine proteinase inhibitor</fullName>
    </recommendedName>
</protein>
<evidence type="ECO:0000313" key="6">
    <source>
        <dbReference type="EMBL" id="MPA57745.1"/>
    </source>
</evidence>
<dbReference type="InterPro" id="IPR006525">
    <property type="entry name" value="Cystatin-related_pln"/>
</dbReference>
<accession>A0A5B7ANR2</accession>
<dbReference type="InterPro" id="IPR046350">
    <property type="entry name" value="Cystatin_sf"/>
</dbReference>
<keyword evidence="1 3" id="KW-0646">Protease inhibitor</keyword>
<keyword evidence="2 3" id="KW-0789">Thiol protease inhibitor</keyword>
<evidence type="ECO:0000256" key="2">
    <source>
        <dbReference type="ARBA" id="ARBA00022704"/>
    </source>
</evidence>
<dbReference type="InterPro" id="IPR027214">
    <property type="entry name" value="Cystatin"/>
</dbReference>
<evidence type="ECO:0000256" key="1">
    <source>
        <dbReference type="ARBA" id="ARBA00022690"/>
    </source>
</evidence>
<dbReference type="SUPFAM" id="SSF54403">
    <property type="entry name" value="Cystatin/monellin"/>
    <property type="match status" value="1"/>
</dbReference>
<proteinExistence type="inferred from homology"/>
<dbReference type="Gene3D" id="3.10.450.10">
    <property type="match status" value="1"/>
</dbReference>
<gene>
    <name evidence="6" type="ORF">Din_027186</name>
</gene>